<keyword evidence="2" id="KW-1185">Reference proteome</keyword>
<proteinExistence type="predicted"/>
<dbReference type="AlphaFoldDB" id="A0A0N4ZXW9"/>
<name>A0A0N4ZXW9_PARTI</name>
<accession>A0A0N4ZXW9</accession>
<organism evidence="2 3">
    <name type="scientific">Parastrongyloides trichosuri</name>
    <name type="common">Possum-specific nematode worm</name>
    <dbReference type="NCBI Taxonomy" id="131310"/>
    <lineage>
        <taxon>Eukaryota</taxon>
        <taxon>Metazoa</taxon>
        <taxon>Ecdysozoa</taxon>
        <taxon>Nematoda</taxon>
        <taxon>Chromadorea</taxon>
        <taxon>Rhabditida</taxon>
        <taxon>Tylenchina</taxon>
        <taxon>Panagrolaimomorpha</taxon>
        <taxon>Strongyloidoidea</taxon>
        <taxon>Strongyloididae</taxon>
        <taxon>Parastrongyloides</taxon>
    </lineage>
</organism>
<feature type="compositionally biased region" description="Low complexity" evidence="1">
    <location>
        <begin position="256"/>
        <end position="265"/>
    </location>
</feature>
<feature type="compositionally biased region" description="Basic and acidic residues" evidence="1">
    <location>
        <begin position="214"/>
        <end position="228"/>
    </location>
</feature>
<feature type="compositionally biased region" description="Low complexity" evidence="1">
    <location>
        <begin position="294"/>
        <end position="320"/>
    </location>
</feature>
<evidence type="ECO:0000313" key="3">
    <source>
        <dbReference type="WBParaSite" id="PTRK_0001363400.1"/>
    </source>
</evidence>
<feature type="region of interest" description="Disordered" evidence="1">
    <location>
        <begin position="186"/>
        <end position="329"/>
    </location>
</feature>
<evidence type="ECO:0000313" key="2">
    <source>
        <dbReference type="Proteomes" id="UP000038045"/>
    </source>
</evidence>
<reference evidence="3" key="1">
    <citation type="submission" date="2017-02" db="UniProtKB">
        <authorList>
            <consortium name="WormBaseParasite"/>
        </authorList>
    </citation>
    <scope>IDENTIFICATION</scope>
</reference>
<dbReference type="WBParaSite" id="PTRK_0001363400.1">
    <property type="protein sequence ID" value="PTRK_0001363400.1"/>
    <property type="gene ID" value="PTRK_0001363400"/>
</dbReference>
<dbReference type="Proteomes" id="UP000038045">
    <property type="component" value="Unplaced"/>
</dbReference>
<sequence>MAQQPVADGVAIEVVDLLEAVQVQGEQGQGLSRLDRVGLTGQAAQEGGAVGQAGQAVVAGQVGDAALLGLTGAQVAHGVEHDLALAGVVALGRQFDRQDLARCGGQRRLHHVAVGQPGGVLGPARQALAQHGLALGVDQLQQGAVQGDDGPVALNRHAVHAALDQMLQTDLGLTARLAVQRIAGRAGAQDQQADASDADGDGVLGVIARQRPVQRRERQDGQGRHGGEVQDDDAQNHAGDGQPASARVRRAVRQMEGQAAEQQGADHSGDDIGAGPLDHRVHGEGGHADKVHQGDAQAEHQAAQDGGGAQALRGQQQGRARTGDGHQQR</sequence>
<evidence type="ECO:0000256" key="1">
    <source>
        <dbReference type="SAM" id="MobiDB-lite"/>
    </source>
</evidence>
<feature type="compositionally biased region" description="Basic and acidic residues" evidence="1">
    <location>
        <begin position="277"/>
        <end position="293"/>
    </location>
</feature>
<feature type="compositionally biased region" description="Low complexity" evidence="1">
    <location>
        <begin position="186"/>
        <end position="195"/>
    </location>
</feature>
<protein>
    <submittedName>
        <fullName evidence="3">PE-PGRS family protein</fullName>
    </submittedName>
</protein>